<dbReference type="InterPro" id="IPR000064">
    <property type="entry name" value="NLP_P60_dom"/>
</dbReference>
<evidence type="ECO:0000259" key="7">
    <source>
        <dbReference type="PROSITE" id="PS51935"/>
    </source>
</evidence>
<dbReference type="PANTHER" id="PTHR47053:SF1">
    <property type="entry name" value="MUREIN DD-ENDOPEPTIDASE MEPH-RELATED"/>
    <property type="match status" value="1"/>
</dbReference>
<comment type="caution">
    <text evidence="8">The sequence shown here is derived from an EMBL/GenBank/DDBJ whole genome shotgun (WGS) entry which is preliminary data.</text>
</comment>
<feature type="region of interest" description="Disordered" evidence="5">
    <location>
        <begin position="67"/>
        <end position="158"/>
    </location>
</feature>
<feature type="signal peptide" evidence="6">
    <location>
        <begin position="1"/>
        <end position="33"/>
    </location>
</feature>
<keyword evidence="9" id="KW-1185">Reference proteome</keyword>
<dbReference type="AlphaFoldDB" id="A0A6I5N0C7"/>
<dbReference type="Gene3D" id="3.90.1720.10">
    <property type="entry name" value="endopeptidase domain like (from Nostoc punctiforme)"/>
    <property type="match status" value="1"/>
</dbReference>
<keyword evidence="4" id="KW-0788">Thiol protease</keyword>
<dbReference type="InterPro" id="IPR038765">
    <property type="entry name" value="Papain-like_cys_pep_sf"/>
</dbReference>
<protein>
    <submittedName>
        <fullName evidence="8">NlpC/P60 family protein</fullName>
    </submittedName>
</protein>
<feature type="compositionally biased region" description="Low complexity" evidence="5">
    <location>
        <begin position="100"/>
        <end position="158"/>
    </location>
</feature>
<comment type="similarity">
    <text evidence="1">Belongs to the peptidase C40 family.</text>
</comment>
<evidence type="ECO:0000256" key="3">
    <source>
        <dbReference type="ARBA" id="ARBA00022801"/>
    </source>
</evidence>
<dbReference type="PANTHER" id="PTHR47053">
    <property type="entry name" value="MUREIN DD-ENDOPEPTIDASE MEPH-RELATED"/>
    <property type="match status" value="1"/>
</dbReference>
<evidence type="ECO:0000313" key="9">
    <source>
        <dbReference type="Proteomes" id="UP000469292"/>
    </source>
</evidence>
<dbReference type="InterPro" id="IPR051202">
    <property type="entry name" value="Peptidase_C40"/>
</dbReference>
<keyword evidence="2" id="KW-0645">Protease</keyword>
<name>A0A6I5N0C7_9BIFI</name>
<dbReference type="SUPFAM" id="SSF54001">
    <property type="entry name" value="Cysteine proteinases"/>
    <property type="match status" value="1"/>
</dbReference>
<dbReference type="GO" id="GO:0006508">
    <property type="term" value="P:proteolysis"/>
    <property type="evidence" value="ECO:0007669"/>
    <property type="project" value="UniProtKB-KW"/>
</dbReference>
<reference evidence="8 9" key="1">
    <citation type="submission" date="2019-09" db="EMBL/GenBank/DDBJ databases">
        <title>Phylogenetic characterization of a novel taxon of the genus Bifidobacterium: Bifidobacterium choloepi sp. nov.</title>
        <authorList>
            <person name="Modesto M."/>
            <person name="Satti M."/>
        </authorList>
    </citation>
    <scope>NUCLEOTIDE SEQUENCE [LARGE SCALE GENOMIC DNA]</scope>
    <source>
        <strain evidence="8 9">BRDM6</strain>
    </source>
</reference>
<gene>
    <name evidence="8" type="ORF">F6S87_02855</name>
</gene>
<evidence type="ECO:0000256" key="1">
    <source>
        <dbReference type="ARBA" id="ARBA00007074"/>
    </source>
</evidence>
<evidence type="ECO:0000256" key="6">
    <source>
        <dbReference type="SAM" id="SignalP"/>
    </source>
</evidence>
<keyword evidence="3" id="KW-0378">Hydrolase</keyword>
<keyword evidence="6" id="KW-0732">Signal</keyword>
<evidence type="ECO:0000313" key="8">
    <source>
        <dbReference type="EMBL" id="NEG69575.1"/>
    </source>
</evidence>
<dbReference type="PROSITE" id="PS51935">
    <property type="entry name" value="NLPC_P60"/>
    <property type="match status" value="1"/>
</dbReference>
<evidence type="ECO:0000256" key="4">
    <source>
        <dbReference type="ARBA" id="ARBA00022807"/>
    </source>
</evidence>
<feature type="domain" description="NlpC/P60" evidence="7">
    <location>
        <begin position="158"/>
        <end position="275"/>
    </location>
</feature>
<evidence type="ECO:0000256" key="5">
    <source>
        <dbReference type="SAM" id="MobiDB-lite"/>
    </source>
</evidence>
<feature type="chain" id="PRO_5026225164" evidence="6">
    <location>
        <begin position="34"/>
        <end position="275"/>
    </location>
</feature>
<organism evidence="8 9">
    <name type="scientific">Bifidobacterium choloepi</name>
    <dbReference type="NCBI Taxonomy" id="2614131"/>
    <lineage>
        <taxon>Bacteria</taxon>
        <taxon>Bacillati</taxon>
        <taxon>Actinomycetota</taxon>
        <taxon>Actinomycetes</taxon>
        <taxon>Bifidobacteriales</taxon>
        <taxon>Bifidobacteriaceae</taxon>
        <taxon>Bifidobacterium</taxon>
    </lineage>
</organism>
<dbReference type="RefSeq" id="WP_163227125.1">
    <property type="nucleotide sequence ID" value="NZ_VYSG01000001.1"/>
</dbReference>
<dbReference type="EMBL" id="VYSG01000001">
    <property type="protein sequence ID" value="NEG69575.1"/>
    <property type="molecule type" value="Genomic_DNA"/>
</dbReference>
<dbReference type="Proteomes" id="UP000469292">
    <property type="component" value="Unassembled WGS sequence"/>
</dbReference>
<sequence length="275" mass="27396">MKTKKTTKRTLTAIAATAAAATLLCCGAATAMADDSASDSSGSTTAVVAERSFPKTTDVKANWLAESTSTDVDEDSNWGGVESLDVPHTQSTAEKEAEAAAKAAAEAAAQAEAEEQAAAASRSQSRTDVSDTSTSTSNSTSTSTSTSTTTTTTTSTGSATGASIAALAQQYVGAPYVSGGASPSGWDCSGLVMWVYAQFGISLPHSAAAQSTLGTAVSSLAEAQPGDIIANSSHAGIYIGNGLVVNALNPSQGTQINAVGSVSSFAGGYSIRRLV</sequence>
<proteinExistence type="inferred from homology"/>
<evidence type="ECO:0000256" key="2">
    <source>
        <dbReference type="ARBA" id="ARBA00022670"/>
    </source>
</evidence>
<accession>A0A6I5N0C7</accession>
<dbReference type="Pfam" id="PF00877">
    <property type="entry name" value="NLPC_P60"/>
    <property type="match status" value="1"/>
</dbReference>
<dbReference type="GO" id="GO:0008234">
    <property type="term" value="F:cysteine-type peptidase activity"/>
    <property type="evidence" value="ECO:0007669"/>
    <property type="project" value="UniProtKB-KW"/>
</dbReference>